<dbReference type="Proteomes" id="UP000700059">
    <property type="component" value="Unassembled WGS sequence"/>
</dbReference>
<comment type="caution">
    <text evidence="1">The sequence shown here is derived from an EMBL/GenBank/DDBJ whole genome shotgun (WGS) entry which is preliminary data.</text>
</comment>
<proteinExistence type="predicted"/>
<keyword evidence="2" id="KW-1185">Reference proteome</keyword>
<name>A0ABS7JNA9_9HELI</name>
<organism evidence="1 2">
    <name type="scientific">Helicobacter turcicus</name>
    <dbReference type="NCBI Taxonomy" id="2867412"/>
    <lineage>
        <taxon>Bacteria</taxon>
        <taxon>Pseudomonadati</taxon>
        <taxon>Campylobacterota</taxon>
        <taxon>Epsilonproteobacteria</taxon>
        <taxon>Campylobacterales</taxon>
        <taxon>Helicobacteraceae</taxon>
        <taxon>Helicobacter</taxon>
    </lineage>
</organism>
<evidence type="ECO:0000313" key="1">
    <source>
        <dbReference type="EMBL" id="MBX7490881.1"/>
    </source>
</evidence>
<sequence>MFKRIVMCVLVLVYPQFGLASGKYLSPLPSPSIEVLNLQSKKCNTSCLRGFLEKGQVFSFIANVDKDNQNEAIIAELNTLLSALEISEIPYFLGTQKPFFNIALMFPRKSVGRYSSTTTNVILSYLLSQKGHFNFEIFDSKTESLEDMQAILQAIYTKGYRQVIAIVTQEGANAINMLQPNMLVFIPTVHKMQLEREISTPNVIFGGISYLEQIQKLSALNPNVSATSFYDDSLIGRQMQAYTQEVNSNLIYTQSFNIKQNPNFPKEIKGLKSTLRATRIFLNTPVTNSSIILSQITYNDIRPKAIYSTQINYNPSLLSITQERDRANMYIANSIMPLQSLLVENAKLLSADLEYNWINYTTAFAIEYFYTKSVPSAKRYFKEKIKEQQVQYNVEILQPTNTRFAPLK</sequence>
<evidence type="ECO:0008006" key="3">
    <source>
        <dbReference type="Google" id="ProtNLM"/>
    </source>
</evidence>
<dbReference type="EMBL" id="JAIGYQ010000006">
    <property type="protein sequence ID" value="MBX7490881.1"/>
    <property type="molecule type" value="Genomic_DNA"/>
</dbReference>
<evidence type="ECO:0000313" key="2">
    <source>
        <dbReference type="Proteomes" id="UP000700059"/>
    </source>
</evidence>
<protein>
    <recommendedName>
        <fullName evidence="3">Periplasmic protein</fullName>
    </recommendedName>
</protein>
<accession>A0ABS7JNA9</accession>
<dbReference type="RefSeq" id="WP_221532142.1">
    <property type="nucleotide sequence ID" value="NZ_JAIGYP010000006.1"/>
</dbReference>
<reference evidence="1 2" key="1">
    <citation type="submission" date="2021-08" db="EMBL/GenBank/DDBJ databases">
        <title>Helicobacter spp. isolated from feces of Anatolian Ground Squirrel (Spermophilus xanthoprymnus) in Turkey.</title>
        <authorList>
            <person name="Aydin F."/>
            <person name="Abay S."/>
            <person name="Kayman T."/>
            <person name="Karakaya E."/>
            <person name="Saticioglu I.B."/>
        </authorList>
    </citation>
    <scope>NUCLEOTIDE SEQUENCE [LARGE SCALE GENOMIC DNA]</scope>
    <source>
        <strain evidence="1 2">Faydin-H70</strain>
    </source>
</reference>
<gene>
    <name evidence="1" type="ORF">K4G57_05320</name>
</gene>